<evidence type="ECO:0000313" key="5">
    <source>
        <dbReference type="EMBL" id="PMB97126.1"/>
    </source>
</evidence>
<dbReference type="PIRSF" id="PIRSF005087">
    <property type="entry name" value="NrdI"/>
    <property type="match status" value="1"/>
</dbReference>
<evidence type="ECO:0000256" key="1">
    <source>
        <dbReference type="ARBA" id="ARBA00003999"/>
    </source>
</evidence>
<dbReference type="PANTHER" id="PTHR37297">
    <property type="entry name" value="PROTEIN NRDI"/>
    <property type="match status" value="1"/>
</dbReference>
<dbReference type="Pfam" id="PF07972">
    <property type="entry name" value="Flavodoxin_NdrI"/>
    <property type="match status" value="1"/>
</dbReference>
<dbReference type="EMBL" id="PNFZ01000009">
    <property type="protein sequence ID" value="PMB97126.1"/>
    <property type="molecule type" value="Genomic_DNA"/>
</dbReference>
<dbReference type="AlphaFoldDB" id="A0A2N6PEM0"/>
<comment type="caution">
    <text evidence="5">The sequence shown here is derived from an EMBL/GenBank/DDBJ whole genome shotgun (WGS) entry which is preliminary data.</text>
</comment>
<proteinExistence type="inferred from homology"/>
<evidence type="ECO:0000256" key="3">
    <source>
        <dbReference type="ARBA" id="ARBA00020129"/>
    </source>
</evidence>
<accession>A0A2N6PEM0</accession>
<protein>
    <recommendedName>
        <fullName evidence="3 4">Protein NrdI</fullName>
    </recommendedName>
</protein>
<comment type="function">
    <text evidence="1 4">Probably involved in ribonucleotide reductase function.</text>
</comment>
<comment type="similarity">
    <text evidence="2 4">Belongs to the NrdI family.</text>
</comment>
<keyword evidence="6" id="KW-1185">Reference proteome</keyword>
<dbReference type="GO" id="GO:0010181">
    <property type="term" value="F:FMN binding"/>
    <property type="evidence" value="ECO:0007669"/>
    <property type="project" value="InterPro"/>
</dbReference>
<dbReference type="NCBIfam" id="TIGR00333">
    <property type="entry name" value="nrdI"/>
    <property type="match status" value="1"/>
</dbReference>
<dbReference type="OrthoDB" id="350535at2"/>
<name>A0A2N6PEM0_9MICO</name>
<dbReference type="InterPro" id="IPR020852">
    <property type="entry name" value="RNR_Ib_NrdI_bac"/>
</dbReference>
<evidence type="ECO:0000256" key="2">
    <source>
        <dbReference type="ARBA" id="ARBA00009942"/>
    </source>
</evidence>
<reference evidence="5 6" key="1">
    <citation type="submission" date="2017-09" db="EMBL/GenBank/DDBJ databases">
        <title>Bacterial strain isolated from the female urinary microbiota.</title>
        <authorList>
            <person name="Thomas-White K."/>
            <person name="Kumar N."/>
            <person name="Forster S."/>
            <person name="Putonti C."/>
            <person name="Lawley T."/>
            <person name="Wolfe A.J."/>
        </authorList>
    </citation>
    <scope>NUCLEOTIDE SEQUENCE [LARGE SCALE GENOMIC DNA]</scope>
    <source>
        <strain evidence="5 6">UMB0680</strain>
    </source>
</reference>
<organism evidence="5 6">
    <name type="scientific">Brevibacterium luteolum</name>
    <dbReference type="NCBI Taxonomy" id="199591"/>
    <lineage>
        <taxon>Bacteria</taxon>
        <taxon>Bacillati</taxon>
        <taxon>Actinomycetota</taxon>
        <taxon>Actinomycetes</taxon>
        <taxon>Micrococcales</taxon>
        <taxon>Brevibacteriaceae</taxon>
        <taxon>Brevibacterium</taxon>
    </lineage>
</organism>
<dbReference type="RefSeq" id="WP_102162941.1">
    <property type="nucleotide sequence ID" value="NZ_PNFZ01000009.1"/>
</dbReference>
<dbReference type="InterPro" id="IPR029039">
    <property type="entry name" value="Flavoprotein-like_sf"/>
</dbReference>
<gene>
    <name evidence="4" type="primary">nrdI</name>
    <name evidence="5" type="ORF">CJ198_12490</name>
</gene>
<dbReference type="PANTHER" id="PTHR37297:SF1">
    <property type="entry name" value="PROTEIN NRDI"/>
    <property type="match status" value="1"/>
</dbReference>
<dbReference type="InterPro" id="IPR004465">
    <property type="entry name" value="RNR_NrdI"/>
</dbReference>
<evidence type="ECO:0000256" key="4">
    <source>
        <dbReference type="HAMAP-Rule" id="MF_00128"/>
    </source>
</evidence>
<sequence>MLVVYYSSGSEYTHKFVNKLDHPGLRLPLLTKEPTPIVGEPFVLITPTYGAGRNRGAVPKQVVKFLNVEENRNRLVGVIGAGNTNFGEHYCAAARKVAAKCQVPLLYNFELLGMPEDVEKVNKGLDSLCQQPLKTAT</sequence>
<dbReference type="Proteomes" id="UP000235703">
    <property type="component" value="Unassembled WGS sequence"/>
</dbReference>
<dbReference type="SUPFAM" id="SSF52218">
    <property type="entry name" value="Flavoproteins"/>
    <property type="match status" value="1"/>
</dbReference>
<dbReference type="Gene3D" id="3.40.50.360">
    <property type="match status" value="1"/>
</dbReference>
<dbReference type="HAMAP" id="MF_00128">
    <property type="entry name" value="NrdI"/>
    <property type="match status" value="1"/>
</dbReference>
<evidence type="ECO:0000313" key="6">
    <source>
        <dbReference type="Proteomes" id="UP000235703"/>
    </source>
</evidence>